<evidence type="ECO:0000256" key="1">
    <source>
        <dbReference type="ARBA" id="ARBA00010641"/>
    </source>
</evidence>
<accession>A0ABQ4KMW9</accession>
<dbReference type="SUPFAM" id="SSF88659">
    <property type="entry name" value="Sigma3 and sigma4 domains of RNA polymerase sigma factors"/>
    <property type="match status" value="1"/>
</dbReference>
<keyword evidence="3" id="KW-0731">Sigma factor</keyword>
<dbReference type="SUPFAM" id="SSF88946">
    <property type="entry name" value="Sigma2 domain of RNA polymerase sigma factors"/>
    <property type="match status" value="1"/>
</dbReference>
<keyword evidence="4" id="KW-0804">Transcription</keyword>
<dbReference type="Pfam" id="PF08281">
    <property type="entry name" value="Sigma70_r4_2"/>
    <property type="match status" value="1"/>
</dbReference>
<comment type="similarity">
    <text evidence="1">Belongs to the sigma-70 factor family. ECF subfamily.</text>
</comment>
<dbReference type="InterPro" id="IPR036388">
    <property type="entry name" value="WH-like_DNA-bd_sf"/>
</dbReference>
<evidence type="ECO:0000259" key="6">
    <source>
        <dbReference type="Pfam" id="PF08281"/>
    </source>
</evidence>
<dbReference type="Pfam" id="PF04542">
    <property type="entry name" value="Sigma70_r2"/>
    <property type="match status" value="1"/>
</dbReference>
<proteinExistence type="inferred from homology"/>
<dbReference type="CDD" id="cd06171">
    <property type="entry name" value="Sigma70_r4"/>
    <property type="match status" value="1"/>
</dbReference>
<feature type="domain" description="RNA polymerase sigma-70 region 2" evidence="5">
    <location>
        <begin position="21"/>
        <end position="88"/>
    </location>
</feature>
<feature type="domain" description="RNA polymerase sigma factor 70 region 4 type 2" evidence="6">
    <location>
        <begin position="117"/>
        <end position="168"/>
    </location>
</feature>
<dbReference type="InterPro" id="IPR007627">
    <property type="entry name" value="RNA_pol_sigma70_r2"/>
</dbReference>
<dbReference type="NCBIfam" id="TIGR02937">
    <property type="entry name" value="sigma70-ECF"/>
    <property type="match status" value="1"/>
</dbReference>
<evidence type="ECO:0000256" key="3">
    <source>
        <dbReference type="ARBA" id="ARBA00023082"/>
    </source>
</evidence>
<evidence type="ECO:0000256" key="4">
    <source>
        <dbReference type="ARBA" id="ARBA00023163"/>
    </source>
</evidence>
<dbReference type="EMBL" id="BORB01000040">
    <property type="protein sequence ID" value="GIN59286.1"/>
    <property type="molecule type" value="Genomic_DNA"/>
</dbReference>
<dbReference type="PANTHER" id="PTHR43133">
    <property type="entry name" value="RNA POLYMERASE ECF-TYPE SIGMA FACTO"/>
    <property type="match status" value="1"/>
</dbReference>
<keyword evidence="2" id="KW-0805">Transcription regulation</keyword>
<dbReference type="InterPro" id="IPR013249">
    <property type="entry name" value="RNA_pol_sigma70_r4_t2"/>
</dbReference>
<dbReference type="PANTHER" id="PTHR43133:SF51">
    <property type="entry name" value="RNA POLYMERASE SIGMA FACTOR"/>
    <property type="match status" value="1"/>
</dbReference>
<dbReference type="InterPro" id="IPR013324">
    <property type="entry name" value="RNA_pol_sigma_r3/r4-like"/>
</dbReference>
<evidence type="ECO:0000313" key="8">
    <source>
        <dbReference type="Proteomes" id="UP000679950"/>
    </source>
</evidence>
<protein>
    <submittedName>
        <fullName evidence="7">Uncharacterized protein</fullName>
    </submittedName>
</protein>
<organism evidence="7 8">
    <name type="scientific">Lederbergia ruris</name>
    <dbReference type="NCBI Taxonomy" id="217495"/>
    <lineage>
        <taxon>Bacteria</taxon>
        <taxon>Bacillati</taxon>
        <taxon>Bacillota</taxon>
        <taxon>Bacilli</taxon>
        <taxon>Bacillales</taxon>
        <taxon>Bacillaceae</taxon>
        <taxon>Lederbergia</taxon>
    </lineage>
</organism>
<comment type="caution">
    <text evidence="7">The sequence shown here is derived from an EMBL/GenBank/DDBJ whole genome shotgun (WGS) entry which is preliminary data.</text>
</comment>
<dbReference type="Gene3D" id="1.10.10.10">
    <property type="entry name" value="Winged helix-like DNA-binding domain superfamily/Winged helix DNA-binding domain"/>
    <property type="match status" value="1"/>
</dbReference>
<reference evidence="7 8" key="1">
    <citation type="submission" date="2021-03" db="EMBL/GenBank/DDBJ databases">
        <title>Antimicrobial resistance genes in bacteria isolated from Japanese honey, and their potential for conferring macrolide and lincosamide resistance in the American foulbrood pathogen Paenibacillus larvae.</title>
        <authorList>
            <person name="Okamoto M."/>
            <person name="Kumagai M."/>
            <person name="Kanamori H."/>
            <person name="Takamatsu D."/>
        </authorList>
    </citation>
    <scope>NUCLEOTIDE SEQUENCE [LARGE SCALE GENOMIC DNA]</scope>
    <source>
        <strain evidence="7 8">J8TS2</strain>
    </source>
</reference>
<name>A0ABQ4KMW9_9BACI</name>
<dbReference type="InterPro" id="IPR013325">
    <property type="entry name" value="RNA_pol_sigma_r2"/>
</dbReference>
<keyword evidence="8" id="KW-1185">Reference proteome</keyword>
<sequence length="178" mass="20727">MNVSRLVKRAKRGNKAALVQLIMAEKDAYYRLAFTYTGNQHDALEAMDEMIVKVYENISQLKDNDAFFCWSKTILVNTCKAMIRKQKWLVLTDDLSTVEGNRPSTKDPYEQSEQYMVIENLLQHINDHQKEAIQLKYFHDLDYQTIAEMTNVSVGTVKSRIFNGLKKLREYYGGDELE</sequence>
<dbReference type="Proteomes" id="UP000679950">
    <property type="component" value="Unassembled WGS sequence"/>
</dbReference>
<evidence type="ECO:0000256" key="2">
    <source>
        <dbReference type="ARBA" id="ARBA00023015"/>
    </source>
</evidence>
<evidence type="ECO:0000313" key="7">
    <source>
        <dbReference type="EMBL" id="GIN59286.1"/>
    </source>
</evidence>
<evidence type="ECO:0000259" key="5">
    <source>
        <dbReference type="Pfam" id="PF04542"/>
    </source>
</evidence>
<dbReference type="InterPro" id="IPR014284">
    <property type="entry name" value="RNA_pol_sigma-70_dom"/>
</dbReference>
<dbReference type="RefSeq" id="WP_212967172.1">
    <property type="nucleotide sequence ID" value="NZ_BORB01000040.1"/>
</dbReference>
<gene>
    <name evidence="7" type="ORF">J8TS2_36050</name>
</gene>
<dbReference type="Gene3D" id="1.10.1740.10">
    <property type="match status" value="1"/>
</dbReference>
<dbReference type="InterPro" id="IPR039425">
    <property type="entry name" value="RNA_pol_sigma-70-like"/>
</dbReference>